<protein>
    <submittedName>
        <fullName evidence="3">AAA family ATPase</fullName>
    </submittedName>
</protein>
<proteinExistence type="predicted"/>
<evidence type="ECO:0000259" key="2">
    <source>
        <dbReference type="Pfam" id="PF13476"/>
    </source>
</evidence>
<evidence type="ECO:0000256" key="1">
    <source>
        <dbReference type="SAM" id="Coils"/>
    </source>
</evidence>
<accession>A0A938BN06</accession>
<dbReference type="GO" id="GO:0016887">
    <property type="term" value="F:ATP hydrolysis activity"/>
    <property type="evidence" value="ECO:0007669"/>
    <property type="project" value="InterPro"/>
</dbReference>
<feature type="coiled-coil region" evidence="1">
    <location>
        <begin position="264"/>
        <end position="324"/>
    </location>
</feature>
<dbReference type="Pfam" id="PF13476">
    <property type="entry name" value="AAA_23"/>
    <property type="match status" value="1"/>
</dbReference>
<sequence>MKILKISGCNLNSLRGAFTVDFESPPLRDAGLFAITGPTGAGKSTLLDAVTLALYGRAARYGAATNPENVMSRHCGECSAEVEFEIPSGRHRATWSLHRARKKPDGAVQAARRYVYDANGTVMADQVRTADECVEKLTGLDYDRFLRSVLLAQGEFARFLKARDDERAALLESLTGTEIYSALGALAFEEHARRQAEIEVTRQGLDSIVLLGEDERRTRENDAASVRDEHGRLSGELAILQAMVDRAARLETAKGAHAAAHARLEKARANHAAAASELARLQRHAETLPYAADLLRVEESDRCAEQADRDREQARAALDSATLEYTDALLTALESGERLIGIRTRTRDDLKLQEEKLRKELTEQQSWIDAHSQDEGLAGELPDIARAMEGLIALRRSEAEIRTRRCQRVIECEKLTASVDATAAQLTGLEAEHAGLVAETTRRRECLNGLLEGRPTAEWEADRESSEARLREIDAMLAAEDLRRRNAEALAMRTARCRQIEDELAKAQGAKKTAEAALAAALREAESASTALEEALLVANLAVHRSALREGVPCPLCGSREHPSAGQAEASAELEQAKARSVKARAAHHGAAKAAADGDKTVAVLASQAEAAQTAFEEIGRAIAAADESRRSAMDRAGLQEGADLEAARADAARHADGIRLRLKDLRAAEDSLRDQESLVRTKQDDVVARRARLAADRTNLDHLAADVVAAESTVQAAGHAVADAIARLAPRLEPFGVAVPDPDREDDLHKALSARAHAHRQTRQLRERLEKDILKARADLQNSENAIRDLETQMAPLRRERTSLDPSLVESRMAVVRRALPRDDSATWTTEHVTSARSNVDVAQARYQDRQETATKARADQAALTAALGTRLAGGSFASVSDLK</sequence>
<gene>
    <name evidence="3" type="ORF">FJY75_11875</name>
</gene>
<organism evidence="3 4">
    <name type="scientific">Eiseniibacteriota bacterium</name>
    <dbReference type="NCBI Taxonomy" id="2212470"/>
    <lineage>
        <taxon>Bacteria</taxon>
        <taxon>Candidatus Eiseniibacteriota</taxon>
    </lineage>
</organism>
<feature type="domain" description="Rad50/SbcC-type AAA" evidence="2">
    <location>
        <begin position="5"/>
        <end position="182"/>
    </location>
</feature>
<evidence type="ECO:0000313" key="3">
    <source>
        <dbReference type="EMBL" id="MBM3318539.1"/>
    </source>
</evidence>
<dbReference type="InterPro" id="IPR027417">
    <property type="entry name" value="P-loop_NTPase"/>
</dbReference>
<dbReference type="PANTHER" id="PTHR32114">
    <property type="entry name" value="ABC TRANSPORTER ABCH.3"/>
    <property type="match status" value="1"/>
</dbReference>
<name>A0A938BN06_UNCEI</name>
<dbReference type="AlphaFoldDB" id="A0A938BN06"/>
<keyword evidence="1" id="KW-0175">Coiled coil</keyword>
<dbReference type="Proteomes" id="UP000748308">
    <property type="component" value="Unassembled WGS sequence"/>
</dbReference>
<comment type="caution">
    <text evidence="3">The sequence shown here is derived from an EMBL/GenBank/DDBJ whole genome shotgun (WGS) entry which is preliminary data.</text>
</comment>
<feature type="coiled-coil region" evidence="1">
    <location>
        <begin position="760"/>
        <end position="801"/>
    </location>
</feature>
<dbReference type="InterPro" id="IPR038729">
    <property type="entry name" value="Rad50/SbcC_AAA"/>
</dbReference>
<feature type="non-terminal residue" evidence="3">
    <location>
        <position position="885"/>
    </location>
</feature>
<dbReference type="SUPFAM" id="SSF52540">
    <property type="entry name" value="P-loop containing nucleoside triphosphate hydrolases"/>
    <property type="match status" value="1"/>
</dbReference>
<dbReference type="Gene3D" id="3.40.50.300">
    <property type="entry name" value="P-loop containing nucleotide triphosphate hydrolases"/>
    <property type="match status" value="1"/>
</dbReference>
<feature type="coiled-coil region" evidence="1">
    <location>
        <begin position="497"/>
        <end position="531"/>
    </location>
</feature>
<reference evidence="3" key="1">
    <citation type="submission" date="2019-03" db="EMBL/GenBank/DDBJ databases">
        <title>Lake Tanganyika Metagenome-Assembled Genomes (MAGs).</title>
        <authorList>
            <person name="Tran P."/>
        </authorList>
    </citation>
    <scope>NUCLEOTIDE SEQUENCE</scope>
    <source>
        <strain evidence="3">M_DeepCast_400m_m2_100</strain>
    </source>
</reference>
<evidence type="ECO:0000313" key="4">
    <source>
        <dbReference type="Proteomes" id="UP000748308"/>
    </source>
</evidence>
<dbReference type="PANTHER" id="PTHR32114:SF2">
    <property type="entry name" value="ABC TRANSPORTER ABCH.3"/>
    <property type="match status" value="1"/>
</dbReference>
<dbReference type="EMBL" id="VGIY01000392">
    <property type="protein sequence ID" value="MBM3318539.1"/>
    <property type="molecule type" value="Genomic_DNA"/>
</dbReference>
<dbReference type="GO" id="GO:0006302">
    <property type="term" value="P:double-strand break repair"/>
    <property type="evidence" value="ECO:0007669"/>
    <property type="project" value="InterPro"/>
</dbReference>